<keyword evidence="3" id="KW-1185">Reference proteome</keyword>
<comment type="caution">
    <text evidence="2">The sequence shown here is derived from an EMBL/GenBank/DDBJ whole genome shotgun (WGS) entry which is preliminary data.</text>
</comment>
<evidence type="ECO:0000313" key="2">
    <source>
        <dbReference type="EMBL" id="MEO2218371.1"/>
    </source>
</evidence>
<reference evidence="2 3" key="1">
    <citation type="submission" date="2024-05" db="EMBL/GenBank/DDBJ databases">
        <authorList>
            <person name="De Oliveira J.P."/>
            <person name="Noriler S.A."/>
            <person name="De Oliveira A.G."/>
            <person name="Sipoli D.S."/>
        </authorList>
    </citation>
    <scope>NUCLEOTIDE SEQUENCE [LARGE SCALE GENOMIC DNA]</scope>
    <source>
        <strain evidence="2 3">LABIM189</strain>
    </source>
</reference>
<dbReference type="RefSeq" id="WP_347371208.1">
    <property type="nucleotide sequence ID" value="NZ_JBDOJC010000001.1"/>
</dbReference>
<organism evidence="2 3">
    <name type="scientific">Chromobacterium vaccinii</name>
    <dbReference type="NCBI Taxonomy" id="1108595"/>
    <lineage>
        <taxon>Bacteria</taxon>
        <taxon>Pseudomonadati</taxon>
        <taxon>Pseudomonadota</taxon>
        <taxon>Betaproteobacteria</taxon>
        <taxon>Neisseriales</taxon>
        <taxon>Chromobacteriaceae</taxon>
        <taxon>Chromobacterium</taxon>
    </lineage>
</organism>
<gene>
    <name evidence="2" type="ORF">ABGV49_15010</name>
</gene>
<accession>A0ABV0FE85</accession>
<feature type="region of interest" description="Disordered" evidence="1">
    <location>
        <begin position="181"/>
        <end position="201"/>
    </location>
</feature>
<sequence>MRMMRIGLPLSALGGTPIDDGAAKQTSAQPASQNVASQPQAIAAKANVAITPSTIVTLSGQKVAEQHTYAEPKATASPNSAPSQVFGCVGGGAYGIVAGVCNDGSGNKIAYAGVGTPGAGGMAGTVVNGTAADHLAGFSGTAIAPNGTGIGYAPGTPGTVSTVVGTPGASVTYGVPLGSSSESGKPYEFSTEPKVTTNPNECTKSEYEGPFGIGSGNVFGSDAGSTIEPGGGFSEGGGGGGGGKWHVELDELMA</sequence>
<dbReference type="Proteomes" id="UP001455709">
    <property type="component" value="Unassembled WGS sequence"/>
</dbReference>
<name>A0ABV0FE85_9NEIS</name>
<evidence type="ECO:0000256" key="1">
    <source>
        <dbReference type="SAM" id="MobiDB-lite"/>
    </source>
</evidence>
<dbReference type="EMBL" id="JBDOJC010000001">
    <property type="protein sequence ID" value="MEO2218371.1"/>
    <property type="molecule type" value="Genomic_DNA"/>
</dbReference>
<protein>
    <submittedName>
        <fullName evidence="2">Uncharacterized protein</fullName>
    </submittedName>
</protein>
<evidence type="ECO:0000313" key="3">
    <source>
        <dbReference type="Proteomes" id="UP001455709"/>
    </source>
</evidence>
<proteinExistence type="predicted"/>